<dbReference type="InterPro" id="IPR036860">
    <property type="entry name" value="SH2_dom_sf"/>
</dbReference>
<reference evidence="4" key="2">
    <citation type="submission" date="2025-09" db="UniProtKB">
        <authorList>
            <consortium name="Ensembl"/>
        </authorList>
    </citation>
    <scope>IDENTIFICATION</scope>
</reference>
<dbReference type="InterPro" id="IPR000980">
    <property type="entry name" value="SH2"/>
</dbReference>
<evidence type="ECO:0000313" key="5">
    <source>
        <dbReference type="Proteomes" id="UP000472274"/>
    </source>
</evidence>
<dbReference type="SUPFAM" id="SSF55550">
    <property type="entry name" value="SH2 domain"/>
    <property type="match status" value="1"/>
</dbReference>
<evidence type="ECO:0000259" key="3">
    <source>
        <dbReference type="PROSITE" id="PS50001"/>
    </source>
</evidence>
<feature type="domain" description="SH2" evidence="3">
    <location>
        <begin position="5"/>
        <end position="44"/>
    </location>
</feature>
<dbReference type="Ensembl" id="ENSTMTT00000032412.1">
    <property type="protein sequence ID" value="ENSTMTP00000031282.1"/>
    <property type="gene ID" value="ENSTMTG00000022484.1"/>
</dbReference>
<dbReference type="InterPro" id="IPR051846">
    <property type="entry name" value="SH2_domain_adapters"/>
</dbReference>
<dbReference type="Proteomes" id="UP000472274">
    <property type="component" value="Unplaced"/>
</dbReference>
<keyword evidence="5" id="KW-1185">Reference proteome</keyword>
<sequence>MVKLWYHGSISRADAETLLTLCKEGSYLVRNSETSHHDYSLSLRAAVPAGGLAPGTHGALCWGISTPGAKGWTWVKDGGIEG</sequence>
<dbReference type="GO" id="GO:0001784">
    <property type="term" value="F:phosphotyrosine residue binding"/>
    <property type="evidence" value="ECO:0007669"/>
    <property type="project" value="TreeGrafter"/>
</dbReference>
<dbReference type="AlphaFoldDB" id="A0A674KFG6"/>
<dbReference type="Gene3D" id="3.30.505.10">
    <property type="entry name" value="SH2 domain"/>
    <property type="match status" value="1"/>
</dbReference>
<accession>A0A674KFG6</accession>
<keyword evidence="1 2" id="KW-0727">SH2 domain</keyword>
<dbReference type="PANTHER" id="PTHR15127:SF33">
    <property type="entry name" value="SH2 DOMAIN-CONTAINING ADAPTER PROTEIN D"/>
    <property type="match status" value="1"/>
</dbReference>
<organism evidence="4 5">
    <name type="scientific">Terrapene triunguis</name>
    <name type="common">Three-toed box turtle</name>
    <dbReference type="NCBI Taxonomy" id="2587831"/>
    <lineage>
        <taxon>Eukaryota</taxon>
        <taxon>Metazoa</taxon>
        <taxon>Chordata</taxon>
        <taxon>Craniata</taxon>
        <taxon>Vertebrata</taxon>
        <taxon>Euteleostomi</taxon>
        <taxon>Archelosauria</taxon>
        <taxon>Testudinata</taxon>
        <taxon>Testudines</taxon>
        <taxon>Cryptodira</taxon>
        <taxon>Durocryptodira</taxon>
        <taxon>Testudinoidea</taxon>
        <taxon>Emydidae</taxon>
        <taxon>Terrapene</taxon>
    </lineage>
</organism>
<proteinExistence type="predicted"/>
<dbReference type="PANTHER" id="PTHR15127">
    <property type="entry name" value="HEAVYWEIGHT, ISOFORM A"/>
    <property type="match status" value="1"/>
</dbReference>
<evidence type="ECO:0000313" key="4">
    <source>
        <dbReference type="Ensembl" id="ENSTMTP00000031282.1"/>
    </source>
</evidence>
<evidence type="ECO:0000256" key="2">
    <source>
        <dbReference type="PROSITE-ProRule" id="PRU00191"/>
    </source>
</evidence>
<reference evidence="4" key="1">
    <citation type="submission" date="2025-08" db="UniProtKB">
        <authorList>
            <consortium name="Ensembl"/>
        </authorList>
    </citation>
    <scope>IDENTIFICATION</scope>
</reference>
<dbReference type="InParanoid" id="A0A674KFG6"/>
<evidence type="ECO:0000256" key="1">
    <source>
        <dbReference type="ARBA" id="ARBA00022999"/>
    </source>
</evidence>
<dbReference type="GeneTree" id="ENSGT00960000189486"/>
<dbReference type="PRINTS" id="PR00401">
    <property type="entry name" value="SH2DOMAIN"/>
</dbReference>
<protein>
    <recommendedName>
        <fullName evidence="3">SH2 domain-containing protein</fullName>
    </recommendedName>
</protein>
<dbReference type="Pfam" id="PF00017">
    <property type="entry name" value="SH2"/>
    <property type="match status" value="1"/>
</dbReference>
<name>A0A674KFG6_9SAUR</name>
<dbReference type="PROSITE" id="PS50001">
    <property type="entry name" value="SH2"/>
    <property type="match status" value="1"/>
</dbReference>